<dbReference type="GO" id="GO:0009306">
    <property type="term" value="P:protein secretion"/>
    <property type="evidence" value="ECO:0007669"/>
    <property type="project" value="InterPro"/>
</dbReference>
<dbReference type="Pfam" id="PF03958">
    <property type="entry name" value="Secretin_N"/>
    <property type="match status" value="3"/>
</dbReference>
<evidence type="ECO:0000313" key="7">
    <source>
        <dbReference type="EMBL" id="CBI01563.1"/>
    </source>
</evidence>
<dbReference type="Pfam" id="PF00263">
    <property type="entry name" value="Secretin"/>
    <property type="match status" value="1"/>
</dbReference>
<dbReference type="GO" id="GO:0015627">
    <property type="term" value="C:type II protein secretion system complex"/>
    <property type="evidence" value="ECO:0007669"/>
    <property type="project" value="TreeGrafter"/>
</dbReference>
<dbReference type="EMBL" id="CABO01000019">
    <property type="protein sequence ID" value="CBI01563.1"/>
    <property type="molecule type" value="Genomic_DNA"/>
</dbReference>
<comment type="caution">
    <text evidence="7">The sequence shown here is derived from an EMBL/GenBank/DDBJ whole genome shotgun (WGS) entry which is preliminary data.</text>
</comment>
<evidence type="ECO:0008006" key="8">
    <source>
        <dbReference type="Google" id="ProtNLM"/>
    </source>
</evidence>
<dbReference type="InterPro" id="IPR050810">
    <property type="entry name" value="Bact_Secretion_Sys_Channel"/>
</dbReference>
<feature type="domain" description="Type II/III secretion system secretin-like" evidence="5">
    <location>
        <begin position="449"/>
        <end position="609"/>
    </location>
</feature>
<feature type="region of interest" description="Disordered" evidence="4">
    <location>
        <begin position="628"/>
        <end position="660"/>
    </location>
</feature>
<keyword evidence="3" id="KW-0472">Membrane</keyword>
<evidence type="ECO:0000256" key="1">
    <source>
        <dbReference type="ARBA" id="ARBA00004370"/>
    </source>
</evidence>
<proteinExistence type="predicted"/>
<accession>E6Q303</accession>
<evidence type="ECO:0000256" key="3">
    <source>
        <dbReference type="ARBA" id="ARBA00023136"/>
    </source>
</evidence>
<dbReference type="Gene3D" id="3.30.1370.120">
    <property type="match status" value="3"/>
</dbReference>
<dbReference type="PANTHER" id="PTHR30332:SF17">
    <property type="entry name" value="TYPE IV PILIATION SYSTEM PROTEIN DR_0774-RELATED"/>
    <property type="match status" value="1"/>
</dbReference>
<keyword evidence="2" id="KW-0732">Signal</keyword>
<evidence type="ECO:0000259" key="5">
    <source>
        <dbReference type="Pfam" id="PF00263"/>
    </source>
</evidence>
<feature type="domain" description="NolW-like" evidence="6">
    <location>
        <begin position="327"/>
        <end position="382"/>
    </location>
</feature>
<dbReference type="InterPro" id="IPR001775">
    <property type="entry name" value="GspD/PilQ"/>
</dbReference>
<name>E6Q303_9ZZZZ</name>
<protein>
    <recommendedName>
        <fullName evidence="8">NolW-like domain-containing protein</fullName>
    </recommendedName>
</protein>
<evidence type="ECO:0000256" key="4">
    <source>
        <dbReference type="SAM" id="MobiDB-lite"/>
    </source>
</evidence>
<dbReference type="PRINTS" id="PR00811">
    <property type="entry name" value="BCTERIALGSPD"/>
</dbReference>
<dbReference type="PANTHER" id="PTHR30332">
    <property type="entry name" value="PROBABLE GENERAL SECRETION PATHWAY PROTEIN D"/>
    <property type="match status" value="1"/>
</dbReference>
<organism evidence="7">
    <name type="scientific">mine drainage metagenome</name>
    <dbReference type="NCBI Taxonomy" id="410659"/>
    <lineage>
        <taxon>unclassified sequences</taxon>
        <taxon>metagenomes</taxon>
        <taxon>ecological metagenomes</taxon>
    </lineage>
</organism>
<dbReference type="InterPro" id="IPR038591">
    <property type="entry name" value="NolW-like_sf"/>
</dbReference>
<feature type="compositionally biased region" description="Low complexity" evidence="4">
    <location>
        <begin position="643"/>
        <end position="660"/>
    </location>
</feature>
<evidence type="ECO:0000256" key="2">
    <source>
        <dbReference type="ARBA" id="ARBA00022729"/>
    </source>
</evidence>
<feature type="domain" description="NolW-like" evidence="6">
    <location>
        <begin position="42"/>
        <end position="99"/>
    </location>
</feature>
<reference evidence="7" key="1">
    <citation type="submission" date="2009-10" db="EMBL/GenBank/DDBJ databases">
        <title>Diversity of trophic interactions inside an arsenic-rich microbial ecosystem.</title>
        <authorList>
            <person name="Bertin P.N."/>
            <person name="Heinrich-Salmeron A."/>
            <person name="Pelletier E."/>
            <person name="Goulhen-Chollet F."/>
            <person name="Arsene-Ploetze F."/>
            <person name="Gallien S."/>
            <person name="Calteau A."/>
            <person name="Vallenet D."/>
            <person name="Casiot C."/>
            <person name="Chane-Woon-Ming B."/>
            <person name="Giloteaux L."/>
            <person name="Barakat M."/>
            <person name="Bonnefoy V."/>
            <person name="Bruneel O."/>
            <person name="Chandler M."/>
            <person name="Cleiss J."/>
            <person name="Duran R."/>
            <person name="Elbaz-Poulichet F."/>
            <person name="Fonknechten N."/>
            <person name="Lauga B."/>
            <person name="Mornico D."/>
            <person name="Ortet P."/>
            <person name="Schaeffer C."/>
            <person name="Siguier P."/>
            <person name="Alexander Thil Smith A."/>
            <person name="Van Dorsselaer A."/>
            <person name="Weissenbach J."/>
            <person name="Medigue C."/>
            <person name="Le Paslier D."/>
        </authorList>
    </citation>
    <scope>NUCLEOTIDE SEQUENCE</scope>
</reference>
<dbReference type="InterPro" id="IPR005644">
    <property type="entry name" value="NolW-like"/>
</dbReference>
<feature type="domain" description="NolW-like" evidence="6">
    <location>
        <begin position="233"/>
        <end position="291"/>
    </location>
</feature>
<gene>
    <name evidence="7" type="ORF">CARN4_1884</name>
</gene>
<comment type="subcellular location">
    <subcellularLocation>
        <location evidence="1">Membrane</location>
    </subcellularLocation>
</comment>
<evidence type="ECO:0000259" key="6">
    <source>
        <dbReference type="Pfam" id="PF03958"/>
    </source>
</evidence>
<dbReference type="InterPro" id="IPR004846">
    <property type="entry name" value="T2SS/T3SS_dom"/>
</dbReference>
<dbReference type="GO" id="GO:0016020">
    <property type="term" value="C:membrane"/>
    <property type="evidence" value="ECO:0007669"/>
    <property type="project" value="UniProtKB-SubCell"/>
</dbReference>
<sequence>MRAGSWFSRVGAAVSCGALLLALVAVPPSRAAQPRVQSQAMVFALHAISASRAAAVLHGLYPHARVRVDSAANAVVVVADARDLDAMRAVIAGIDVRDPRAARAEVLPLDHGRAATVAAQLRRVFPHASIAVAGGSKLLVRADPHALTEVESVLHGLDSVAATPAPAPVAATAVRVLAANPRDVARAVERAYPRVRALVSGGSILLRGAPEDISAAQTLAHQLDRPAGMTRYTQIYRLHAVAASSVGALVRQAFPHARVVVDASLNALSVTATARDQQRIAAGIAQLDGAGSSGTGMPGATPAYGGGNVAVVTLDAAMPGLNDAPSTSASDIASAVQQALGTLAPDLHLAVPQNSNQIVLTGDPSSIAMAKSLIAKLDAPKPLVELDTEVLEVDENVARNLGLTISPAVFSTYTEMTPPSDPTTGQPGRLGGVQALTRTPLQFTATLNALVQDGNARVLADPRIATLSGRTASIHAGDQISILTQTSGSIGTPVTQQLQTFNTGVSLDITPIVGPTGLITVALHPVVNSLTGLLNGVPQIATRDTQTVVELRNNQTLVIGGLIQEATQRSVTKVPLLGELPLIGKLFDSSDVSYSRNELVIVVTPHIVRAGQNAPPQAVLPIPTPQPLPTLPPSTRFPGSGGAVAPRAAPSPRPSALVTPSVWPSSSPSAVPAPTPSAFAQANVFTYGAPPQNAFAGPGDAPRIFYATLSPTVLSGGTLVTVSAIVTTNVTKVTLGTSGMTTALSRVGPSTWQGSFAFNAGMAQGQRSVLLQLRALRADGTAAQITIPVNIMHR</sequence>
<dbReference type="AlphaFoldDB" id="E6Q303"/>